<sequence>MSTKGEEAITWCYKDPYGNEHGSFSSKQMHDWFTAGYFTPSVLVKKAGEENFKPISLFCLMNGSKTPFRAPTRHPHPKAETDGRIVVIQQAIRQMQENSERIERGNKLLEREIEEAAAVLSSKKAMSNIARQEKECDRPKTMASASNKKGNKLELSESYTISFPSLYRPPPKNPFE</sequence>
<comment type="caution">
    <text evidence="4">The sequence shown here is derived from an EMBL/GenBank/DDBJ whole genome shotgun (WGS) entry which is preliminary data.</text>
</comment>
<evidence type="ECO:0000313" key="4">
    <source>
        <dbReference type="EMBL" id="KAK0398866.1"/>
    </source>
</evidence>
<dbReference type="AlphaFoldDB" id="A0AA39LIE2"/>
<dbReference type="SMART" id="SM00444">
    <property type="entry name" value="GYF"/>
    <property type="match status" value="1"/>
</dbReference>
<organism evidence="4 5">
    <name type="scientific">Steinernema hermaphroditum</name>
    <dbReference type="NCBI Taxonomy" id="289476"/>
    <lineage>
        <taxon>Eukaryota</taxon>
        <taxon>Metazoa</taxon>
        <taxon>Ecdysozoa</taxon>
        <taxon>Nematoda</taxon>
        <taxon>Chromadorea</taxon>
        <taxon>Rhabditida</taxon>
        <taxon>Tylenchina</taxon>
        <taxon>Panagrolaimomorpha</taxon>
        <taxon>Strongyloidoidea</taxon>
        <taxon>Steinernematidae</taxon>
        <taxon>Steinernema</taxon>
    </lineage>
</organism>
<feature type="region of interest" description="Disordered" evidence="2">
    <location>
        <begin position="130"/>
        <end position="154"/>
    </location>
</feature>
<gene>
    <name evidence="4" type="ORF">QR680_002787</name>
</gene>
<feature type="compositionally biased region" description="Basic and acidic residues" evidence="2">
    <location>
        <begin position="131"/>
        <end position="140"/>
    </location>
</feature>
<reference evidence="4" key="1">
    <citation type="submission" date="2023-06" db="EMBL/GenBank/DDBJ databases">
        <title>Genomic analysis of the entomopathogenic nematode Steinernema hermaphroditum.</title>
        <authorList>
            <person name="Schwarz E.M."/>
            <person name="Heppert J.K."/>
            <person name="Baniya A."/>
            <person name="Schwartz H.T."/>
            <person name="Tan C.-H."/>
            <person name="Antoshechkin I."/>
            <person name="Sternberg P.W."/>
            <person name="Goodrich-Blair H."/>
            <person name="Dillman A.R."/>
        </authorList>
    </citation>
    <scope>NUCLEOTIDE SEQUENCE</scope>
    <source>
        <strain evidence="4">PS9179</strain>
        <tissue evidence="4">Whole animal</tissue>
    </source>
</reference>
<proteinExistence type="predicted"/>
<evidence type="ECO:0000313" key="5">
    <source>
        <dbReference type="Proteomes" id="UP001175271"/>
    </source>
</evidence>
<dbReference type="InterPro" id="IPR035445">
    <property type="entry name" value="GYF-like_dom_sf"/>
</dbReference>
<dbReference type="Proteomes" id="UP001175271">
    <property type="component" value="Unassembled WGS sequence"/>
</dbReference>
<protein>
    <recommendedName>
        <fullName evidence="3">GYF domain-containing protein</fullName>
    </recommendedName>
</protein>
<keyword evidence="5" id="KW-1185">Reference proteome</keyword>
<dbReference type="Gene3D" id="3.30.1490.40">
    <property type="match status" value="1"/>
</dbReference>
<accession>A0AA39LIE2</accession>
<evidence type="ECO:0000256" key="2">
    <source>
        <dbReference type="SAM" id="MobiDB-lite"/>
    </source>
</evidence>
<dbReference type="InterPro" id="IPR003169">
    <property type="entry name" value="GYF"/>
</dbReference>
<evidence type="ECO:0000256" key="1">
    <source>
        <dbReference type="SAM" id="Coils"/>
    </source>
</evidence>
<dbReference type="PROSITE" id="PS50829">
    <property type="entry name" value="GYF"/>
    <property type="match status" value="1"/>
</dbReference>
<dbReference type="EMBL" id="JAUCMV010000005">
    <property type="protein sequence ID" value="KAK0398866.1"/>
    <property type="molecule type" value="Genomic_DNA"/>
</dbReference>
<name>A0AA39LIE2_9BILA</name>
<feature type="domain" description="GYF" evidence="3">
    <location>
        <begin position="8"/>
        <end position="56"/>
    </location>
</feature>
<evidence type="ECO:0000259" key="3">
    <source>
        <dbReference type="PROSITE" id="PS50829"/>
    </source>
</evidence>
<dbReference type="Pfam" id="PF02213">
    <property type="entry name" value="GYF"/>
    <property type="match status" value="1"/>
</dbReference>
<dbReference type="SUPFAM" id="SSF55277">
    <property type="entry name" value="GYF domain"/>
    <property type="match status" value="1"/>
</dbReference>
<feature type="coiled-coil region" evidence="1">
    <location>
        <begin position="92"/>
        <end position="126"/>
    </location>
</feature>
<keyword evidence="1" id="KW-0175">Coiled coil</keyword>